<dbReference type="Proteomes" id="UP001240984">
    <property type="component" value="Unassembled WGS sequence"/>
</dbReference>
<gene>
    <name evidence="1" type="ORF">J2S43_000755</name>
</gene>
<name>A0ABT9MLT4_9ACTN</name>
<accession>A0ABT9MLT4</accession>
<dbReference type="EMBL" id="JAUSRA010000001">
    <property type="protein sequence ID" value="MDP9792243.1"/>
    <property type="molecule type" value="Genomic_DNA"/>
</dbReference>
<sequence>MEIMTAHPARRLPAASSAKIDPVSRKIDPDSRPIFRMAGKCLHIVEMPRALRVRRPKYRFKATRPSPFNLISDTWSTV</sequence>
<keyword evidence="2" id="KW-1185">Reference proteome</keyword>
<proteinExistence type="predicted"/>
<dbReference type="RefSeq" id="WP_306827143.1">
    <property type="nucleotide sequence ID" value="NZ_JAUSRA010000001.1"/>
</dbReference>
<reference evidence="1 2" key="1">
    <citation type="submission" date="2023-07" db="EMBL/GenBank/DDBJ databases">
        <title>Sequencing the genomes of 1000 actinobacteria strains.</title>
        <authorList>
            <person name="Klenk H.-P."/>
        </authorList>
    </citation>
    <scope>NUCLEOTIDE SEQUENCE [LARGE SCALE GENOMIC DNA]</scope>
    <source>
        <strain evidence="1 2">DSM 44710</strain>
    </source>
</reference>
<organism evidence="1 2">
    <name type="scientific">Catenuloplanes nepalensis</name>
    <dbReference type="NCBI Taxonomy" id="587533"/>
    <lineage>
        <taxon>Bacteria</taxon>
        <taxon>Bacillati</taxon>
        <taxon>Actinomycetota</taxon>
        <taxon>Actinomycetes</taxon>
        <taxon>Micromonosporales</taxon>
        <taxon>Micromonosporaceae</taxon>
        <taxon>Catenuloplanes</taxon>
    </lineage>
</organism>
<evidence type="ECO:0000313" key="2">
    <source>
        <dbReference type="Proteomes" id="UP001240984"/>
    </source>
</evidence>
<evidence type="ECO:0000313" key="1">
    <source>
        <dbReference type="EMBL" id="MDP9792243.1"/>
    </source>
</evidence>
<comment type="caution">
    <text evidence="1">The sequence shown here is derived from an EMBL/GenBank/DDBJ whole genome shotgun (WGS) entry which is preliminary data.</text>
</comment>
<protein>
    <submittedName>
        <fullName evidence="1">Uncharacterized protein</fullName>
    </submittedName>
</protein>